<gene>
    <name evidence="12" type="ORF">BECKDK2373B_GA0170837_11564</name>
    <name evidence="11" type="ORF">BECKDK2373C_GA0170839_11294</name>
</gene>
<evidence type="ECO:0000256" key="8">
    <source>
        <dbReference type="RuleBase" id="RU004057"/>
    </source>
</evidence>
<evidence type="ECO:0000256" key="4">
    <source>
        <dbReference type="ARBA" id="ARBA00022692"/>
    </source>
</evidence>
<dbReference type="PANTHER" id="PTHR30625:SF15">
    <property type="entry name" value="BIOPOLYMER TRANSPORT PROTEIN EXBB"/>
    <property type="match status" value="1"/>
</dbReference>
<dbReference type="AlphaFoldDB" id="A0A450TE71"/>
<evidence type="ECO:0000313" key="12">
    <source>
        <dbReference type="EMBL" id="VFJ65933.1"/>
    </source>
</evidence>
<dbReference type="EMBL" id="CAADEY010000129">
    <property type="protein sequence ID" value="VFJ65352.1"/>
    <property type="molecule type" value="Genomic_DNA"/>
</dbReference>
<evidence type="ECO:0000256" key="2">
    <source>
        <dbReference type="ARBA" id="ARBA00022448"/>
    </source>
</evidence>
<name>A0A450TE71_9GAMM</name>
<dbReference type="GO" id="GO:0055085">
    <property type="term" value="P:transmembrane transport"/>
    <property type="evidence" value="ECO:0007669"/>
    <property type="project" value="InterPro"/>
</dbReference>
<comment type="similarity">
    <text evidence="8">Belongs to the exbB/tolQ family.</text>
</comment>
<feature type="transmembrane region" description="Helical" evidence="9">
    <location>
        <begin position="7"/>
        <end position="28"/>
    </location>
</feature>
<feature type="transmembrane region" description="Helical" evidence="9">
    <location>
        <begin position="58"/>
        <end position="82"/>
    </location>
</feature>
<sequence>MELLKEYLDIAVFGILGVMSFLMIAYVIERMVFFFHVRLEEYSDVHTLRVALDNHLTIIGSIAANAPYIGLLGTVFGILITFHDLSQEGAGLSASAIMLGLALALKATAAGIAVAVPATLAYNGLVRKVDVLVARWHGGQGA</sequence>
<feature type="transmembrane region" description="Helical" evidence="9">
    <location>
        <begin position="94"/>
        <end position="116"/>
    </location>
</feature>
<feature type="domain" description="MotA/TolQ/ExbB proton channel" evidence="10">
    <location>
        <begin position="46"/>
        <end position="136"/>
    </location>
</feature>
<protein>
    <submittedName>
        <fullName evidence="11">Outer membrane transport energization protein ExbB</fullName>
    </submittedName>
</protein>
<dbReference type="InterPro" id="IPR014172">
    <property type="entry name" value="TonB_ExbB_2"/>
</dbReference>
<evidence type="ECO:0000313" key="11">
    <source>
        <dbReference type="EMBL" id="VFJ65352.1"/>
    </source>
</evidence>
<evidence type="ECO:0000256" key="7">
    <source>
        <dbReference type="ARBA" id="ARBA00023136"/>
    </source>
</evidence>
<dbReference type="Pfam" id="PF01618">
    <property type="entry name" value="MotA_ExbB"/>
    <property type="match status" value="1"/>
</dbReference>
<evidence type="ECO:0000259" key="10">
    <source>
        <dbReference type="Pfam" id="PF01618"/>
    </source>
</evidence>
<keyword evidence="3" id="KW-1003">Cell membrane</keyword>
<evidence type="ECO:0000256" key="3">
    <source>
        <dbReference type="ARBA" id="ARBA00022475"/>
    </source>
</evidence>
<organism evidence="11">
    <name type="scientific">Candidatus Kentrum sp. DK</name>
    <dbReference type="NCBI Taxonomy" id="2126562"/>
    <lineage>
        <taxon>Bacteria</taxon>
        <taxon>Pseudomonadati</taxon>
        <taxon>Pseudomonadota</taxon>
        <taxon>Gammaproteobacteria</taxon>
        <taxon>Candidatus Kentrum</taxon>
    </lineage>
</organism>
<evidence type="ECO:0000256" key="5">
    <source>
        <dbReference type="ARBA" id="ARBA00022927"/>
    </source>
</evidence>
<dbReference type="InterPro" id="IPR050790">
    <property type="entry name" value="ExbB/TolQ_transport"/>
</dbReference>
<keyword evidence="5 8" id="KW-0653">Protein transport</keyword>
<keyword evidence="6 9" id="KW-1133">Transmembrane helix</keyword>
<evidence type="ECO:0000256" key="1">
    <source>
        <dbReference type="ARBA" id="ARBA00004651"/>
    </source>
</evidence>
<dbReference type="NCBIfam" id="TIGR02805">
    <property type="entry name" value="exbB2"/>
    <property type="match status" value="1"/>
</dbReference>
<reference evidence="11" key="1">
    <citation type="submission" date="2019-02" db="EMBL/GenBank/DDBJ databases">
        <authorList>
            <person name="Gruber-Vodicka R. H."/>
            <person name="Seah K. B. B."/>
        </authorList>
    </citation>
    <scope>NUCLEOTIDE SEQUENCE</scope>
    <source>
        <strain evidence="11">BECK_DK161</strain>
        <strain evidence="12">BECK_DK47</strain>
    </source>
</reference>
<evidence type="ECO:0000256" key="9">
    <source>
        <dbReference type="SAM" id="Phobius"/>
    </source>
</evidence>
<keyword evidence="2 8" id="KW-0813">Transport</keyword>
<comment type="subcellular location">
    <subcellularLocation>
        <location evidence="1">Cell membrane</location>
        <topology evidence="1">Multi-pass membrane protein</topology>
    </subcellularLocation>
    <subcellularLocation>
        <location evidence="8">Membrane</location>
        <topology evidence="8">Multi-pass membrane protein</topology>
    </subcellularLocation>
</comment>
<dbReference type="InterPro" id="IPR002898">
    <property type="entry name" value="MotA_ExbB_proton_chnl"/>
</dbReference>
<keyword evidence="7 9" id="KW-0472">Membrane</keyword>
<dbReference type="GO" id="GO:0017038">
    <property type="term" value="P:protein import"/>
    <property type="evidence" value="ECO:0007669"/>
    <property type="project" value="TreeGrafter"/>
</dbReference>
<dbReference type="PANTHER" id="PTHR30625">
    <property type="entry name" value="PROTEIN TOLQ"/>
    <property type="match status" value="1"/>
</dbReference>
<dbReference type="EMBL" id="CAADEX010000156">
    <property type="protein sequence ID" value="VFJ65933.1"/>
    <property type="molecule type" value="Genomic_DNA"/>
</dbReference>
<accession>A0A450TE71</accession>
<keyword evidence="4 9" id="KW-0812">Transmembrane</keyword>
<evidence type="ECO:0000256" key="6">
    <source>
        <dbReference type="ARBA" id="ARBA00022989"/>
    </source>
</evidence>
<dbReference type="GO" id="GO:0005886">
    <property type="term" value="C:plasma membrane"/>
    <property type="evidence" value="ECO:0007669"/>
    <property type="project" value="UniProtKB-SubCell"/>
</dbReference>
<proteinExistence type="inferred from homology"/>